<accession>A0A0K0DFZ3</accession>
<evidence type="ECO:0000313" key="2">
    <source>
        <dbReference type="Proteomes" id="UP000035642"/>
    </source>
</evidence>
<feature type="region of interest" description="Disordered" evidence="1">
    <location>
        <begin position="1"/>
        <end position="47"/>
    </location>
</feature>
<feature type="compositionally biased region" description="Basic residues" evidence="1">
    <location>
        <begin position="1"/>
        <end position="10"/>
    </location>
</feature>
<dbReference type="WBParaSite" id="ACAC_0000993301-mRNA-1">
    <property type="protein sequence ID" value="ACAC_0000993301-mRNA-1"/>
    <property type="gene ID" value="ACAC_0000993301"/>
</dbReference>
<name>A0A0K0DFZ3_ANGCA</name>
<evidence type="ECO:0000256" key="1">
    <source>
        <dbReference type="SAM" id="MobiDB-lite"/>
    </source>
</evidence>
<organism evidence="2 3">
    <name type="scientific">Angiostrongylus cantonensis</name>
    <name type="common">Rat lungworm</name>
    <dbReference type="NCBI Taxonomy" id="6313"/>
    <lineage>
        <taxon>Eukaryota</taxon>
        <taxon>Metazoa</taxon>
        <taxon>Ecdysozoa</taxon>
        <taxon>Nematoda</taxon>
        <taxon>Chromadorea</taxon>
        <taxon>Rhabditida</taxon>
        <taxon>Rhabditina</taxon>
        <taxon>Rhabditomorpha</taxon>
        <taxon>Strongyloidea</taxon>
        <taxon>Metastrongylidae</taxon>
        <taxon>Angiostrongylus</taxon>
    </lineage>
</organism>
<dbReference type="Proteomes" id="UP000035642">
    <property type="component" value="Unassembled WGS sequence"/>
</dbReference>
<proteinExistence type="predicted"/>
<evidence type="ECO:0000313" key="3">
    <source>
        <dbReference type="WBParaSite" id="ACAC_0000993301-mRNA-1"/>
    </source>
</evidence>
<sequence>MPVDRHARRTLHPDGPEPGRPQHGTALPGPRRVEVNPKNELRSRKPRPVVPYASIHDLQASRVACAVTSWSRKHIYTKGGRTKLYTWGFVLGR</sequence>
<protein>
    <submittedName>
        <fullName evidence="3">WD_REPEATS_REGION domain-containing protein</fullName>
    </submittedName>
</protein>
<reference evidence="2" key="1">
    <citation type="submission" date="2012-09" db="EMBL/GenBank/DDBJ databases">
        <authorList>
            <person name="Martin A.A."/>
        </authorList>
    </citation>
    <scope>NUCLEOTIDE SEQUENCE</scope>
</reference>
<feature type="compositionally biased region" description="Basic and acidic residues" evidence="1">
    <location>
        <begin position="31"/>
        <end position="43"/>
    </location>
</feature>
<reference evidence="3" key="2">
    <citation type="submission" date="2017-02" db="UniProtKB">
        <authorList>
            <consortium name="WormBaseParasite"/>
        </authorList>
    </citation>
    <scope>IDENTIFICATION</scope>
</reference>
<dbReference type="AlphaFoldDB" id="A0A0K0DFZ3"/>
<keyword evidence="2" id="KW-1185">Reference proteome</keyword>